<feature type="non-terminal residue" evidence="1">
    <location>
        <position position="1"/>
    </location>
</feature>
<dbReference type="EMBL" id="KL363186">
    <property type="protein sequence ID" value="KFD57883.1"/>
    <property type="molecule type" value="Genomic_DNA"/>
</dbReference>
<keyword evidence="3" id="KW-1185">Reference proteome</keyword>
<accession>A0A085MKY7</accession>
<dbReference type="AlphaFoldDB" id="A0A085MKY7"/>
<evidence type="ECO:0000313" key="3">
    <source>
        <dbReference type="Proteomes" id="UP000030764"/>
    </source>
</evidence>
<gene>
    <name evidence="1" type="ORF">M513_01116</name>
    <name evidence="2" type="ORF">M514_01116</name>
</gene>
<name>A0A085MKY7_9BILA</name>
<dbReference type="EMBL" id="KL367592">
    <property type="protein sequence ID" value="KFD62599.1"/>
    <property type="molecule type" value="Genomic_DNA"/>
</dbReference>
<evidence type="ECO:0000313" key="2">
    <source>
        <dbReference type="EMBL" id="KFD62599.1"/>
    </source>
</evidence>
<organism evidence="1 3">
    <name type="scientific">Trichuris suis</name>
    <name type="common">pig whipworm</name>
    <dbReference type="NCBI Taxonomy" id="68888"/>
    <lineage>
        <taxon>Eukaryota</taxon>
        <taxon>Metazoa</taxon>
        <taxon>Ecdysozoa</taxon>
        <taxon>Nematoda</taxon>
        <taxon>Enoplea</taxon>
        <taxon>Dorylaimia</taxon>
        <taxon>Trichinellida</taxon>
        <taxon>Trichuridae</taxon>
        <taxon>Trichuris</taxon>
    </lineage>
</organism>
<proteinExistence type="predicted"/>
<sequence length="71" mass="8177">WQTDICSSNQKKWNVSMFCKVWQSPPVVAVKSCRVSWKLYKLAESLSLPNLAAGNLMQQYLNDAKLLTMQR</sequence>
<evidence type="ECO:0000313" key="1">
    <source>
        <dbReference type="EMBL" id="KFD57883.1"/>
    </source>
</evidence>
<reference evidence="1 3" key="1">
    <citation type="journal article" date="2014" name="Nat. Genet.">
        <title>Genome and transcriptome of the porcine whipworm Trichuris suis.</title>
        <authorList>
            <person name="Jex A.R."/>
            <person name="Nejsum P."/>
            <person name="Schwarz E.M."/>
            <person name="Hu L."/>
            <person name="Young N.D."/>
            <person name="Hall R.S."/>
            <person name="Korhonen P.K."/>
            <person name="Liao S."/>
            <person name="Thamsborg S."/>
            <person name="Xia J."/>
            <person name="Xu P."/>
            <person name="Wang S."/>
            <person name="Scheerlinck J.P."/>
            <person name="Hofmann A."/>
            <person name="Sternberg P.W."/>
            <person name="Wang J."/>
            <person name="Gasser R.B."/>
        </authorList>
    </citation>
    <scope>NUCLEOTIDE SEQUENCE [LARGE SCALE GENOMIC DNA]</scope>
    <source>
        <strain evidence="2">DCEP-RM93F</strain>
        <strain evidence="1">DCEP-RM93M</strain>
    </source>
</reference>
<protein>
    <submittedName>
        <fullName evidence="1">Uncharacterized protein</fullName>
    </submittedName>
</protein>
<feature type="non-terminal residue" evidence="1">
    <location>
        <position position="71"/>
    </location>
</feature>
<dbReference type="Proteomes" id="UP000030764">
    <property type="component" value="Unassembled WGS sequence"/>
</dbReference>
<dbReference type="Proteomes" id="UP000030758">
    <property type="component" value="Unassembled WGS sequence"/>
</dbReference>